<reference evidence="3" key="1">
    <citation type="submission" date="2021-09" db="EMBL/GenBank/DDBJ databases">
        <authorList>
            <person name="Wu T."/>
            <person name="Guo S.Z."/>
        </authorList>
    </citation>
    <scope>NUCLEOTIDE SEQUENCE</scope>
    <source>
        <strain evidence="3">RSS-23</strain>
    </source>
</reference>
<comment type="caution">
    <text evidence="3">The sequence shown here is derived from an EMBL/GenBank/DDBJ whole genome shotgun (WGS) entry which is preliminary data.</text>
</comment>
<keyword evidence="2" id="KW-0732">Signal</keyword>
<dbReference type="RefSeq" id="WP_223629552.1">
    <property type="nucleotide sequence ID" value="NZ_JAIQDJ010000008.1"/>
</dbReference>
<keyword evidence="4" id="KW-1185">Reference proteome</keyword>
<name>A0ABS7TG82_9GAMM</name>
<feature type="region of interest" description="Disordered" evidence="1">
    <location>
        <begin position="306"/>
        <end position="336"/>
    </location>
</feature>
<dbReference type="EMBL" id="JAIQDJ010000008">
    <property type="protein sequence ID" value="MBZ4186873.1"/>
    <property type="molecule type" value="Genomic_DNA"/>
</dbReference>
<dbReference type="Proteomes" id="UP001430290">
    <property type="component" value="Unassembled WGS sequence"/>
</dbReference>
<dbReference type="InterPro" id="IPR046505">
    <property type="entry name" value="DUF6683"/>
</dbReference>
<organism evidence="3 4">
    <name type="scientific">Thermomonas beijingensis</name>
    <dbReference type="NCBI Taxonomy" id="2872701"/>
    <lineage>
        <taxon>Bacteria</taxon>
        <taxon>Pseudomonadati</taxon>
        <taxon>Pseudomonadota</taxon>
        <taxon>Gammaproteobacteria</taxon>
        <taxon>Lysobacterales</taxon>
        <taxon>Lysobacteraceae</taxon>
        <taxon>Thermomonas</taxon>
    </lineage>
</organism>
<evidence type="ECO:0000313" key="3">
    <source>
        <dbReference type="EMBL" id="MBZ4186873.1"/>
    </source>
</evidence>
<sequence>MKTRHLALLAMLACAPATHAQQWLVNSAISHQIMDTAICDSALRKHERLPDVCAKYPRYGGKVTPGSSVAPSRPTSPTATLFTPVAGGDAVQQLADSLGNSPEEQRQILQLAGAGKEMFALKYKGKWQNTIAGAMTFFIASVATVQTEREPDADAQQRLFDSLNASLAQSDIARAPDKDKTARYDVLLAAAGLPLVFYVDGKQHGNATQVEQARTMAAGFSRKLLHVEPQVLGGMLSPVAPTAASAPTTGAAAASGGRLADGHYDCLILSMTVGSSFSTQYQQTGMSFAIAGNAYSANAGGGTVAVSPDTPFARRESRRASSGHHMPGTLITGSTS</sequence>
<feature type="chain" id="PRO_5045994024" evidence="2">
    <location>
        <begin position="21"/>
        <end position="336"/>
    </location>
</feature>
<protein>
    <submittedName>
        <fullName evidence="3">Uncharacterized protein</fullName>
    </submittedName>
</protein>
<evidence type="ECO:0000313" key="4">
    <source>
        <dbReference type="Proteomes" id="UP001430290"/>
    </source>
</evidence>
<dbReference type="Pfam" id="PF20388">
    <property type="entry name" value="DUF6683"/>
    <property type="match status" value="1"/>
</dbReference>
<feature type="signal peptide" evidence="2">
    <location>
        <begin position="1"/>
        <end position="20"/>
    </location>
</feature>
<evidence type="ECO:0000256" key="2">
    <source>
        <dbReference type="SAM" id="SignalP"/>
    </source>
</evidence>
<gene>
    <name evidence="3" type="ORF">K7B09_11135</name>
</gene>
<proteinExistence type="predicted"/>
<accession>A0ABS7TG82</accession>
<evidence type="ECO:0000256" key="1">
    <source>
        <dbReference type="SAM" id="MobiDB-lite"/>
    </source>
</evidence>